<dbReference type="Pfam" id="PF08264">
    <property type="entry name" value="Anticodon_1"/>
    <property type="match status" value="1"/>
</dbReference>
<evidence type="ECO:0000256" key="9">
    <source>
        <dbReference type="ARBA" id="ARBA00022917"/>
    </source>
</evidence>
<comment type="subcellular location">
    <subcellularLocation>
        <location evidence="2">Cytoplasm</location>
    </subcellularLocation>
    <subcellularLocation>
        <location evidence="1">Mitochondrion</location>
    </subcellularLocation>
</comment>
<dbReference type="EMBL" id="GL983050">
    <property type="protein sequence ID" value="EGR34740.1"/>
    <property type="molecule type" value="Genomic_DNA"/>
</dbReference>
<dbReference type="AlphaFoldDB" id="G0QJ59"/>
<dbReference type="EC" id="6.1.1.9" evidence="4"/>
<dbReference type="Gene3D" id="3.40.50.620">
    <property type="entry name" value="HUPs"/>
    <property type="match status" value="2"/>
</dbReference>
<evidence type="ECO:0000313" key="19">
    <source>
        <dbReference type="EMBL" id="EGR34740.1"/>
    </source>
</evidence>
<dbReference type="Proteomes" id="UP000008983">
    <property type="component" value="Unassembled WGS sequence"/>
</dbReference>
<evidence type="ECO:0000256" key="5">
    <source>
        <dbReference type="ARBA" id="ARBA00022490"/>
    </source>
</evidence>
<keyword evidence="5" id="KW-0963">Cytoplasm</keyword>
<dbReference type="InterPro" id="IPR019499">
    <property type="entry name" value="Val-tRNA_synth_tRNA-bd"/>
</dbReference>
<dbReference type="FunFam" id="3.40.50.620:FF:000020">
    <property type="entry name" value="Valine--tRNA ligase, mitochondrial"/>
    <property type="match status" value="1"/>
</dbReference>
<evidence type="ECO:0000256" key="2">
    <source>
        <dbReference type="ARBA" id="ARBA00004496"/>
    </source>
</evidence>
<dbReference type="GO" id="GO:0005829">
    <property type="term" value="C:cytosol"/>
    <property type="evidence" value="ECO:0007669"/>
    <property type="project" value="TreeGrafter"/>
</dbReference>
<dbReference type="GO" id="GO:0005739">
    <property type="term" value="C:mitochondrion"/>
    <property type="evidence" value="ECO:0007669"/>
    <property type="project" value="UniProtKB-SubCell"/>
</dbReference>
<dbReference type="GO" id="GO:0005524">
    <property type="term" value="F:ATP binding"/>
    <property type="evidence" value="ECO:0007669"/>
    <property type="project" value="UniProtKB-KW"/>
</dbReference>
<dbReference type="SUPFAM" id="SSF52374">
    <property type="entry name" value="Nucleotidylyl transferase"/>
    <property type="match status" value="1"/>
</dbReference>
<evidence type="ECO:0000256" key="11">
    <source>
        <dbReference type="ARBA" id="ARBA00029936"/>
    </source>
</evidence>
<dbReference type="InterPro" id="IPR002303">
    <property type="entry name" value="Valyl-tRNA_ligase"/>
</dbReference>
<evidence type="ECO:0000259" key="16">
    <source>
        <dbReference type="Pfam" id="PF00133"/>
    </source>
</evidence>
<dbReference type="FunFam" id="3.40.50.620:FF:000078">
    <property type="entry name" value="Valine--tRNA ligase, mitochondrial"/>
    <property type="match status" value="1"/>
</dbReference>
<evidence type="ECO:0000313" key="20">
    <source>
        <dbReference type="Proteomes" id="UP000008983"/>
    </source>
</evidence>
<protein>
    <recommendedName>
        <fullName evidence="12">Valine--tRNA ligase, mitochondrial</fullName>
        <ecNumber evidence="4">6.1.1.9</ecNumber>
    </recommendedName>
    <alternativeName>
        <fullName evidence="11">Valyl-tRNA synthetase</fullName>
    </alternativeName>
</protein>
<dbReference type="Pfam" id="PF10458">
    <property type="entry name" value="Val_tRNA-synt_C"/>
    <property type="match status" value="1"/>
</dbReference>
<dbReference type="InterPro" id="IPR014729">
    <property type="entry name" value="Rossmann-like_a/b/a_fold"/>
</dbReference>
<dbReference type="InterPro" id="IPR001412">
    <property type="entry name" value="aa-tRNA-synth_I_CS"/>
</dbReference>
<evidence type="ECO:0000256" key="8">
    <source>
        <dbReference type="ARBA" id="ARBA00022840"/>
    </source>
</evidence>
<evidence type="ECO:0000256" key="10">
    <source>
        <dbReference type="ARBA" id="ARBA00023146"/>
    </source>
</evidence>
<feature type="coiled-coil region" evidence="15">
    <location>
        <begin position="939"/>
        <end position="1008"/>
    </location>
</feature>
<dbReference type="NCBIfam" id="TIGR00422">
    <property type="entry name" value="valS"/>
    <property type="match status" value="1"/>
</dbReference>
<dbReference type="InterPro" id="IPR002300">
    <property type="entry name" value="aa-tRNA-synth_Ia"/>
</dbReference>
<keyword evidence="6 14" id="KW-0436">Ligase</keyword>
<dbReference type="OrthoDB" id="629407at2759"/>
<dbReference type="eggNOG" id="KOG0432">
    <property type="taxonomic scope" value="Eukaryota"/>
</dbReference>
<dbReference type="GeneID" id="14910946"/>
<evidence type="ECO:0000256" key="3">
    <source>
        <dbReference type="ARBA" id="ARBA00005594"/>
    </source>
</evidence>
<dbReference type="PROSITE" id="PS00178">
    <property type="entry name" value="AA_TRNA_LIGASE_I"/>
    <property type="match status" value="1"/>
</dbReference>
<dbReference type="InParanoid" id="G0QJ59"/>
<dbReference type="SUPFAM" id="SSF50677">
    <property type="entry name" value="ValRS/IleRS/LeuRS editing domain"/>
    <property type="match status" value="1"/>
</dbReference>
<dbReference type="FunFam" id="1.10.730.10:FF:000009">
    <property type="entry name" value="Valine--tRNA ligase, mitochondrial"/>
    <property type="match status" value="1"/>
</dbReference>
<sequence>MKTADNQTQKPIQEQPLEQAIAQKRKYEDMLKAYEPKTVEQNWMKYWENQKFFHANPQNVLNSSKKAYAMVIPPPNVTGYLHIGHGLTSAVEDSIIRRKRMQGYETLYLPGVDHAGIATHTVVEKQLMKEEGKTRHDIGRDAFVQKIWTWKEKHGNVITNQLRKVGSSLDWDRFHFTMDDQLSIAVKEAFVRLSEKGLIYRSNRLVNWSCALKTAISDVEVTHEKIEEPILKAIPGHTGKYEFGVLIHFSYKIKENPSQEIIVATTRIETMLGDVAVAVHPDDKRYQHLIGKELIHPFIPERKLIVIADAELVQMDFGTGAVKITPAHDPNDYLCGERHNLPKINLFDDYGIINENGGPYKGLKRFDCRNKIVEDLQKIGQYKDKSKNPMSIGLCQRSGDVIEPLLRPQWYIKCTDIAKRMCDVVENGELKIHPQGEFDKNWFQFMRNPQDWCISRQLWWGHRIPAYLFKLKSSQTIPDSSNQENWIVARTKEQALKIAASKLNTQESEIELIQDEDVLDTWFSSALFPFSTMGWPNIENPDYKAFYPNQILETGWDILFFWVARMVMMGLILIDKLPFTDVFLHPMIRDSQGEKMSKSKGNVIDPLEIIDGCSLDKLVNKILEGNLDKKEQNRAIQLKKKEYPEGFPECGSDALRFGLLAYMQQARNINLDIKRVIGYREFCNKIWQSVKFGLMYIPRENFIYTRNEYFQNPSNLQNLTFLNKWILTRFNQASKNINEAFDKYDFGNATIFFQNFWKYEFCDIYLEAVKPILSSKNNNNQNNNAQQQTIFVLFYILESGLRLLHPMMPFISEELYQKLPSFSQKQDSICINPYPEYNTQFEFPIIDNQFNHVNNIAKVVRQLVNNLNLPKSAQPASYIIVLNKNEELKNLIKNEQLLICTLSRVNSIQLIENESEVPKGCVPSAVGGNAIVYVNVKEFLDVKQEISRQQTKLAQAEKMLENQLKKMNIPNYEDKVPENIKAENQEKVTNLNSEIKLLQETIEVLKQF</sequence>
<evidence type="ECO:0000256" key="1">
    <source>
        <dbReference type="ARBA" id="ARBA00004173"/>
    </source>
</evidence>
<dbReference type="InterPro" id="IPR013155">
    <property type="entry name" value="M/V/L/I-tRNA-synth_anticd-bd"/>
</dbReference>
<evidence type="ECO:0000256" key="14">
    <source>
        <dbReference type="RuleBase" id="RU363035"/>
    </source>
</evidence>
<keyword evidence="9 14" id="KW-0648">Protein biosynthesis</keyword>
<feature type="domain" description="Valyl-tRNA synthetase tRNA-binding arm" evidence="18">
    <location>
        <begin position="941"/>
        <end position="1005"/>
    </location>
</feature>
<evidence type="ECO:0000256" key="13">
    <source>
        <dbReference type="ARBA" id="ARBA00047552"/>
    </source>
</evidence>
<keyword evidence="15" id="KW-0175">Coiled coil</keyword>
<gene>
    <name evidence="19" type="ORF">IMG5_002730</name>
</gene>
<dbReference type="Pfam" id="PF00133">
    <property type="entry name" value="tRNA-synt_1"/>
    <property type="match status" value="1"/>
</dbReference>
<dbReference type="FunCoup" id="G0QJ59">
    <property type="interactions" value="373"/>
</dbReference>
<dbReference type="GO" id="GO:0004832">
    <property type="term" value="F:valine-tRNA ligase activity"/>
    <property type="evidence" value="ECO:0007669"/>
    <property type="project" value="UniProtKB-EC"/>
</dbReference>
<evidence type="ECO:0000256" key="15">
    <source>
        <dbReference type="SAM" id="Coils"/>
    </source>
</evidence>
<evidence type="ECO:0000256" key="6">
    <source>
        <dbReference type="ARBA" id="ARBA00022598"/>
    </source>
</evidence>
<dbReference type="InterPro" id="IPR009080">
    <property type="entry name" value="tRNAsynth_Ia_anticodon-bd"/>
</dbReference>
<dbReference type="InterPro" id="IPR033705">
    <property type="entry name" value="Anticodon_Ia_Val"/>
</dbReference>
<dbReference type="OMA" id="LDTWMDS"/>
<evidence type="ECO:0000256" key="7">
    <source>
        <dbReference type="ARBA" id="ARBA00022741"/>
    </source>
</evidence>
<dbReference type="PANTHER" id="PTHR11946:SF109">
    <property type="entry name" value="VALINE--TRNA LIGASE"/>
    <property type="match status" value="1"/>
</dbReference>
<accession>G0QJ59</accession>
<dbReference type="STRING" id="857967.G0QJ59"/>
<dbReference type="PRINTS" id="PR00986">
    <property type="entry name" value="TRNASYNTHVAL"/>
</dbReference>
<dbReference type="NCBIfam" id="NF004349">
    <property type="entry name" value="PRK05729.1"/>
    <property type="match status" value="1"/>
</dbReference>
<feature type="domain" description="Aminoacyl-tRNA synthetase class Ia" evidence="16">
    <location>
        <begin position="43"/>
        <end position="672"/>
    </location>
</feature>
<evidence type="ECO:0000259" key="17">
    <source>
        <dbReference type="Pfam" id="PF08264"/>
    </source>
</evidence>
<organism evidence="19 20">
    <name type="scientific">Ichthyophthirius multifiliis</name>
    <name type="common">White spot disease agent</name>
    <name type="synonym">Ich</name>
    <dbReference type="NCBI Taxonomy" id="5932"/>
    <lineage>
        <taxon>Eukaryota</taxon>
        <taxon>Sar</taxon>
        <taxon>Alveolata</taxon>
        <taxon>Ciliophora</taxon>
        <taxon>Intramacronucleata</taxon>
        <taxon>Oligohymenophorea</taxon>
        <taxon>Hymenostomatida</taxon>
        <taxon>Ophryoglenina</taxon>
        <taxon>Ichthyophthirius</taxon>
    </lineage>
</organism>
<dbReference type="Gene3D" id="1.10.287.380">
    <property type="entry name" value="Valyl-tRNA synthetase, C-terminal domain"/>
    <property type="match status" value="1"/>
</dbReference>
<dbReference type="GO" id="GO:0006438">
    <property type="term" value="P:valyl-tRNA aminoacylation"/>
    <property type="evidence" value="ECO:0007669"/>
    <property type="project" value="InterPro"/>
</dbReference>
<keyword evidence="20" id="KW-1185">Reference proteome</keyword>
<name>G0QJ59_ICHMU</name>
<dbReference type="Gene3D" id="1.10.730.10">
    <property type="entry name" value="Isoleucyl-tRNA Synthetase, Domain 1"/>
    <property type="match status" value="1"/>
</dbReference>
<evidence type="ECO:0000256" key="12">
    <source>
        <dbReference type="ARBA" id="ARBA00040837"/>
    </source>
</evidence>
<dbReference type="CDD" id="cd00817">
    <property type="entry name" value="ValRS_core"/>
    <property type="match status" value="1"/>
</dbReference>
<keyword evidence="8 14" id="KW-0067">ATP-binding</keyword>
<evidence type="ECO:0000259" key="18">
    <source>
        <dbReference type="Pfam" id="PF10458"/>
    </source>
</evidence>
<keyword evidence="10 14" id="KW-0030">Aminoacyl-tRNA synthetase</keyword>
<dbReference type="GO" id="GO:0002161">
    <property type="term" value="F:aminoacyl-tRNA deacylase activity"/>
    <property type="evidence" value="ECO:0007669"/>
    <property type="project" value="InterPro"/>
</dbReference>
<dbReference type="HAMAP" id="MF_02004">
    <property type="entry name" value="Val_tRNA_synth_type1"/>
    <property type="match status" value="1"/>
</dbReference>
<dbReference type="InterPro" id="IPR037118">
    <property type="entry name" value="Val-tRNA_synth_C_sf"/>
</dbReference>
<dbReference type="RefSeq" id="XP_004040044.1">
    <property type="nucleotide sequence ID" value="XM_004039996.1"/>
</dbReference>
<dbReference type="FunFam" id="3.90.740.10:FF:000005">
    <property type="entry name" value="Valine--tRNA ligase, mitochondrial"/>
    <property type="match status" value="1"/>
</dbReference>
<dbReference type="SUPFAM" id="SSF47323">
    <property type="entry name" value="Anticodon-binding domain of a subclass of class I aminoacyl-tRNA synthetases"/>
    <property type="match status" value="1"/>
</dbReference>
<dbReference type="CDD" id="cd07962">
    <property type="entry name" value="Anticodon_Ia_Val"/>
    <property type="match status" value="1"/>
</dbReference>
<comment type="similarity">
    <text evidence="3 14">Belongs to the class-I aminoacyl-tRNA synthetase family.</text>
</comment>
<proteinExistence type="inferred from homology"/>
<evidence type="ECO:0000256" key="4">
    <source>
        <dbReference type="ARBA" id="ARBA00013169"/>
    </source>
</evidence>
<dbReference type="InterPro" id="IPR009008">
    <property type="entry name" value="Val/Leu/Ile-tRNA-synth_edit"/>
</dbReference>
<dbReference type="Gene3D" id="3.90.740.10">
    <property type="entry name" value="Valyl/Leucyl/Isoleucyl-tRNA synthetase, editing domain"/>
    <property type="match status" value="1"/>
</dbReference>
<feature type="domain" description="Methionyl/Valyl/Leucyl/Isoleucyl-tRNA synthetase anticodon-binding" evidence="17">
    <location>
        <begin position="723"/>
        <end position="874"/>
    </location>
</feature>
<reference evidence="19 20" key="1">
    <citation type="submission" date="2011-07" db="EMBL/GenBank/DDBJ databases">
        <authorList>
            <person name="Coyne R."/>
            <person name="Brami D."/>
            <person name="Johnson J."/>
            <person name="Hostetler J."/>
            <person name="Hannick L."/>
            <person name="Clark T."/>
            <person name="Cassidy-Hanley D."/>
            <person name="Inman J."/>
        </authorList>
    </citation>
    <scope>NUCLEOTIDE SEQUENCE [LARGE SCALE GENOMIC DNA]</scope>
    <source>
        <strain evidence="19 20">G5</strain>
    </source>
</reference>
<dbReference type="PANTHER" id="PTHR11946">
    <property type="entry name" value="VALYL-TRNA SYNTHETASES"/>
    <property type="match status" value="1"/>
</dbReference>
<keyword evidence="7 14" id="KW-0547">Nucleotide-binding</keyword>
<comment type="catalytic activity">
    <reaction evidence="13">
        <text>tRNA(Val) + L-valine + ATP = L-valyl-tRNA(Val) + AMP + diphosphate</text>
        <dbReference type="Rhea" id="RHEA:10704"/>
        <dbReference type="Rhea" id="RHEA-COMP:9672"/>
        <dbReference type="Rhea" id="RHEA-COMP:9708"/>
        <dbReference type="ChEBI" id="CHEBI:30616"/>
        <dbReference type="ChEBI" id="CHEBI:33019"/>
        <dbReference type="ChEBI" id="CHEBI:57762"/>
        <dbReference type="ChEBI" id="CHEBI:78442"/>
        <dbReference type="ChEBI" id="CHEBI:78537"/>
        <dbReference type="ChEBI" id="CHEBI:456215"/>
        <dbReference type="EC" id="6.1.1.9"/>
    </reaction>
</comment>